<evidence type="ECO:0000313" key="1">
    <source>
        <dbReference type="EMBL" id="BDE95882.1"/>
    </source>
</evidence>
<gene>
    <name evidence="1" type="ORF">CE91St30_12150</name>
</gene>
<accession>A0ABN6MD12</accession>
<reference evidence="1 2" key="1">
    <citation type="submission" date="2022-01" db="EMBL/GenBank/DDBJ databases">
        <title>Novel bile acid biosynthetic pathways are enriched in the microbiome of centenarians.</title>
        <authorList>
            <person name="Sato Y."/>
            <person name="Atarashi K."/>
            <person name="Plichta R.D."/>
            <person name="Arai Y."/>
            <person name="Sasajima S."/>
            <person name="Kearney M.S."/>
            <person name="Suda W."/>
            <person name="Takeshita K."/>
            <person name="Sasaki T."/>
            <person name="Okamoto S."/>
            <person name="Skelly N.A."/>
            <person name="Okamura Y."/>
            <person name="Vlamakis H."/>
            <person name="Li Y."/>
            <person name="Tanoue T."/>
            <person name="Takei H."/>
            <person name="Nittono H."/>
            <person name="Narushima S."/>
            <person name="Irie J."/>
            <person name="Itoh H."/>
            <person name="Moriya K."/>
            <person name="Sugiura Y."/>
            <person name="Suematsu M."/>
            <person name="Moritoki N."/>
            <person name="Shibata S."/>
            <person name="Littman R.D."/>
            <person name="Fischbach A.M."/>
            <person name="Uwamino Y."/>
            <person name="Inoue T."/>
            <person name="Honda A."/>
            <person name="Hattori M."/>
            <person name="Murai T."/>
            <person name="Xavier J.R."/>
            <person name="Hirose N."/>
            <person name="Honda K."/>
        </authorList>
    </citation>
    <scope>NUCLEOTIDE SEQUENCE [LARGE SCALE GENOMIC DNA]</scope>
    <source>
        <strain evidence="1 2">CE91-St30</strain>
    </source>
</reference>
<evidence type="ECO:0000313" key="2">
    <source>
        <dbReference type="Proteomes" id="UP001320544"/>
    </source>
</evidence>
<dbReference type="EMBL" id="AP025564">
    <property type="protein sequence ID" value="BDE95882.1"/>
    <property type="molecule type" value="Genomic_DNA"/>
</dbReference>
<evidence type="ECO:0008006" key="3">
    <source>
        <dbReference type="Google" id="ProtNLM"/>
    </source>
</evidence>
<proteinExistence type="predicted"/>
<dbReference type="RefSeq" id="WP_102378557.1">
    <property type="nucleotide sequence ID" value="NZ_AP025564.1"/>
</dbReference>
<sequence length="73" mass="7775">MTDNLTCPACKATDLDVCKYDSMMVLRKDTALFSLRCPHCGASVSSVHAIPAQLREEIRFAAIEVGAGMGAGE</sequence>
<name>A0ABN6MD12_9ACTN</name>
<dbReference type="Proteomes" id="UP001320544">
    <property type="component" value="Chromosome"/>
</dbReference>
<organism evidence="1 2">
    <name type="scientific">Raoultibacter timonensis</name>
    <dbReference type="NCBI Taxonomy" id="1907662"/>
    <lineage>
        <taxon>Bacteria</taxon>
        <taxon>Bacillati</taxon>
        <taxon>Actinomycetota</taxon>
        <taxon>Coriobacteriia</taxon>
        <taxon>Eggerthellales</taxon>
        <taxon>Eggerthellaceae</taxon>
        <taxon>Raoultibacter</taxon>
    </lineage>
</organism>
<keyword evidence="2" id="KW-1185">Reference proteome</keyword>
<protein>
    <recommendedName>
        <fullName evidence="3">UDP-N-acetylmuramoylalanyl-D-glutamate--2, 6-diaminopimelate ligase</fullName>
    </recommendedName>
</protein>